<name>A0ACC2ITT5_9PLEO</name>
<accession>A0ACC2ITT5</accession>
<reference evidence="1" key="1">
    <citation type="submission" date="2022-11" db="EMBL/GenBank/DDBJ databases">
        <title>Genome Sequence of Boeremia exigua.</title>
        <authorList>
            <person name="Buettner E."/>
        </authorList>
    </citation>
    <scope>NUCLEOTIDE SEQUENCE</scope>
    <source>
        <strain evidence="1">CU02</strain>
    </source>
</reference>
<protein>
    <submittedName>
        <fullName evidence="1">Uncharacterized protein</fullName>
    </submittedName>
</protein>
<dbReference type="EMBL" id="JAPHNI010000016">
    <property type="protein sequence ID" value="KAJ8118553.1"/>
    <property type="molecule type" value="Genomic_DNA"/>
</dbReference>
<keyword evidence="2" id="KW-1185">Reference proteome</keyword>
<proteinExistence type="predicted"/>
<evidence type="ECO:0000313" key="2">
    <source>
        <dbReference type="Proteomes" id="UP001153331"/>
    </source>
</evidence>
<dbReference type="Proteomes" id="UP001153331">
    <property type="component" value="Unassembled WGS sequence"/>
</dbReference>
<comment type="caution">
    <text evidence="1">The sequence shown here is derived from an EMBL/GenBank/DDBJ whole genome shotgun (WGS) entry which is preliminary data.</text>
</comment>
<sequence>MTANLGKISRPRFYFEWKGHQIQDLTRFHAITTAERADRPIVYLAGDSSLDNKYWVNDDEELPTKVPEIYKHTLEKPTPKHDVAFWVNCFLGDQATCINAAVEESMLRERDQNLLPHDTFIRDNIRPQDVLVVSVGANDVALKPLPCTIWHMLRLAWLTPRSSLENGTVASFKYFRHMFRSNVQNYVDRMTAKTRPRAIIICMIYYPLEAGLGQRSWADTQLRALGYNLWPGQLQTAIRTLFRIGTQEISVEGTEVIPCALHEILDGKTAKDYTARVEPSEEGGKKMAIKFMELLSDIWARPFLYL</sequence>
<organism evidence="1 2">
    <name type="scientific">Boeremia exigua</name>
    <dbReference type="NCBI Taxonomy" id="749465"/>
    <lineage>
        <taxon>Eukaryota</taxon>
        <taxon>Fungi</taxon>
        <taxon>Dikarya</taxon>
        <taxon>Ascomycota</taxon>
        <taxon>Pezizomycotina</taxon>
        <taxon>Dothideomycetes</taxon>
        <taxon>Pleosporomycetidae</taxon>
        <taxon>Pleosporales</taxon>
        <taxon>Pleosporineae</taxon>
        <taxon>Didymellaceae</taxon>
        <taxon>Boeremia</taxon>
    </lineage>
</organism>
<evidence type="ECO:0000313" key="1">
    <source>
        <dbReference type="EMBL" id="KAJ8118553.1"/>
    </source>
</evidence>
<gene>
    <name evidence="1" type="ORF">OPT61_g489</name>
</gene>